<keyword evidence="4" id="KW-0812">Transmembrane</keyword>
<dbReference type="SUPFAM" id="SSF55785">
    <property type="entry name" value="PYP-like sensor domain (PAS domain)"/>
    <property type="match status" value="1"/>
</dbReference>
<evidence type="ECO:0000256" key="3">
    <source>
        <dbReference type="ARBA" id="ARBA00023012"/>
    </source>
</evidence>
<dbReference type="PANTHER" id="PTHR24421">
    <property type="entry name" value="NITRATE/NITRITE SENSOR PROTEIN NARX-RELATED"/>
    <property type="match status" value="1"/>
</dbReference>
<dbReference type="InterPro" id="IPR050482">
    <property type="entry name" value="Sensor_HK_TwoCompSys"/>
</dbReference>
<evidence type="ECO:0000313" key="7">
    <source>
        <dbReference type="Proteomes" id="UP000826722"/>
    </source>
</evidence>
<dbReference type="GO" id="GO:0046983">
    <property type="term" value="F:protein dimerization activity"/>
    <property type="evidence" value="ECO:0007669"/>
    <property type="project" value="InterPro"/>
</dbReference>
<dbReference type="RefSeq" id="WP_221765030.1">
    <property type="nucleotide sequence ID" value="NZ_AP024110.1"/>
</dbReference>
<sequence>MNKSKSDLMIVLLIIAVVYFLAVVFDWAERLTAIANMDESLQLDEIPIVLFVAALMTVWFSTRRLHDLQQESTIRAKAEAGLAESQRLYKRLFDEGLSGNFVASIDGNIILANDVFSSMSGRYASQLNLNLILGDQWNEIFASLQLKHHTDFFELTAQRHDGAPWIVSARFTYAVDTINPELSRIHGFFYDITEQYLAEKELAKLLSDNQQLIRHAMKVQEDERKNLAREIHDDMGQYLTAIRMDALAIKNSTMKNMAELSQRISSHAEHIQASVKALIKRLRPPELDAYGLVEALNLLIEEWQLQHADTKCELFFDHECSRLPPDISLIAYRLAQEALTNVARHAEASLVNISVKMTSRYKKKMLMVEIKDDGIGFIEKPASKGFGLVGMRERVESAGGVFTIAKNTPGVLLTAIIPITSN</sequence>
<keyword evidence="2" id="KW-0418">Kinase</keyword>
<dbReference type="AlphaFoldDB" id="A0A8D5G1S1"/>
<feature type="domain" description="Signal transduction histidine kinase subgroup 3 dimerisation and phosphoacceptor" evidence="5">
    <location>
        <begin position="223"/>
        <end position="287"/>
    </location>
</feature>
<evidence type="ECO:0000256" key="2">
    <source>
        <dbReference type="ARBA" id="ARBA00022777"/>
    </source>
</evidence>
<dbReference type="EMBL" id="AP024110">
    <property type="protein sequence ID" value="BCM24503.1"/>
    <property type="molecule type" value="Genomic_DNA"/>
</dbReference>
<keyword evidence="3" id="KW-0902">Two-component regulatory system</keyword>
<dbReference type="Gene3D" id="3.30.450.20">
    <property type="entry name" value="PAS domain"/>
    <property type="match status" value="1"/>
</dbReference>
<evidence type="ECO:0000313" key="6">
    <source>
        <dbReference type="EMBL" id="BCM24503.1"/>
    </source>
</evidence>
<feature type="transmembrane region" description="Helical" evidence="4">
    <location>
        <begin position="7"/>
        <end position="25"/>
    </location>
</feature>
<organism evidence="6 7">
    <name type="scientific">Methyloradius palustris</name>
    <dbReference type="NCBI Taxonomy" id="2778876"/>
    <lineage>
        <taxon>Bacteria</taxon>
        <taxon>Pseudomonadati</taxon>
        <taxon>Pseudomonadota</taxon>
        <taxon>Betaproteobacteria</taxon>
        <taxon>Nitrosomonadales</taxon>
        <taxon>Methylophilaceae</taxon>
        <taxon>Methyloradius</taxon>
    </lineage>
</organism>
<protein>
    <recommendedName>
        <fullName evidence="5">Signal transduction histidine kinase subgroup 3 dimerisation and phosphoacceptor domain-containing protein</fullName>
    </recommendedName>
</protein>
<accession>A0A8D5G1S1</accession>
<gene>
    <name evidence="6" type="ORF">ZMTM_07620</name>
</gene>
<dbReference type="Proteomes" id="UP000826722">
    <property type="component" value="Chromosome"/>
</dbReference>
<keyword evidence="4" id="KW-1133">Transmembrane helix</keyword>
<reference evidence="6" key="1">
    <citation type="journal article" date="2021" name="Arch. Microbiol.">
        <title>Methyloradius palustris gen. nov., sp. nov., a methanol-oxidizing bacterium isolated from snow.</title>
        <authorList>
            <person name="Miyadera T."/>
            <person name="Kojima H."/>
            <person name="Fukui M."/>
        </authorList>
    </citation>
    <scope>NUCLEOTIDE SEQUENCE</scope>
    <source>
        <strain evidence="6">Zm11</strain>
    </source>
</reference>
<dbReference type="Gene3D" id="1.20.5.1930">
    <property type="match status" value="1"/>
</dbReference>
<dbReference type="Gene3D" id="3.30.565.10">
    <property type="entry name" value="Histidine kinase-like ATPase, C-terminal domain"/>
    <property type="match status" value="1"/>
</dbReference>
<name>A0A8D5G1S1_9PROT</name>
<dbReference type="GO" id="GO:0000155">
    <property type="term" value="F:phosphorelay sensor kinase activity"/>
    <property type="evidence" value="ECO:0007669"/>
    <property type="project" value="InterPro"/>
</dbReference>
<keyword evidence="1" id="KW-0808">Transferase</keyword>
<keyword evidence="7" id="KW-1185">Reference proteome</keyword>
<dbReference type="SUPFAM" id="SSF55874">
    <property type="entry name" value="ATPase domain of HSP90 chaperone/DNA topoisomerase II/histidine kinase"/>
    <property type="match status" value="1"/>
</dbReference>
<dbReference type="CDD" id="cd16917">
    <property type="entry name" value="HATPase_UhpB-NarQ-NarX-like"/>
    <property type="match status" value="1"/>
</dbReference>
<dbReference type="InterPro" id="IPR035965">
    <property type="entry name" value="PAS-like_dom_sf"/>
</dbReference>
<dbReference type="InterPro" id="IPR011712">
    <property type="entry name" value="Sig_transdc_His_kin_sub3_dim/P"/>
</dbReference>
<dbReference type="InterPro" id="IPR036890">
    <property type="entry name" value="HATPase_C_sf"/>
</dbReference>
<dbReference type="KEGG" id="mpau:ZMTM_07620"/>
<dbReference type="GO" id="GO:0016020">
    <property type="term" value="C:membrane"/>
    <property type="evidence" value="ECO:0007669"/>
    <property type="project" value="InterPro"/>
</dbReference>
<evidence type="ECO:0000256" key="1">
    <source>
        <dbReference type="ARBA" id="ARBA00022679"/>
    </source>
</evidence>
<evidence type="ECO:0000259" key="5">
    <source>
        <dbReference type="Pfam" id="PF07730"/>
    </source>
</evidence>
<dbReference type="Pfam" id="PF07730">
    <property type="entry name" value="HisKA_3"/>
    <property type="match status" value="1"/>
</dbReference>
<dbReference type="PANTHER" id="PTHR24421:SF58">
    <property type="entry name" value="SIGNAL TRANSDUCTION HISTIDINE-PROTEIN KINASE_PHOSPHATASE UHPB"/>
    <property type="match status" value="1"/>
</dbReference>
<proteinExistence type="predicted"/>
<evidence type="ECO:0000256" key="4">
    <source>
        <dbReference type="SAM" id="Phobius"/>
    </source>
</evidence>
<keyword evidence="4" id="KW-0472">Membrane</keyword>